<keyword evidence="1" id="KW-0175">Coiled coil</keyword>
<organism evidence="3 4">
    <name type="scientific">Paenibacillus eucommiae</name>
    <dbReference type="NCBI Taxonomy" id="1355755"/>
    <lineage>
        <taxon>Bacteria</taxon>
        <taxon>Bacillati</taxon>
        <taxon>Bacillota</taxon>
        <taxon>Bacilli</taxon>
        <taxon>Bacillales</taxon>
        <taxon>Paenibacillaceae</taxon>
        <taxon>Paenibacillus</taxon>
    </lineage>
</organism>
<protein>
    <submittedName>
        <fullName evidence="3">Skp family chaperone for outer membrane proteins</fullName>
    </submittedName>
</protein>
<evidence type="ECO:0000313" key="4">
    <source>
        <dbReference type="Proteomes" id="UP001519287"/>
    </source>
</evidence>
<accession>A0ABS4ITH8</accession>
<evidence type="ECO:0000313" key="3">
    <source>
        <dbReference type="EMBL" id="MBP1990877.1"/>
    </source>
</evidence>
<evidence type="ECO:0000256" key="1">
    <source>
        <dbReference type="SAM" id="Coils"/>
    </source>
</evidence>
<dbReference type="Proteomes" id="UP001519287">
    <property type="component" value="Unassembled WGS sequence"/>
</dbReference>
<sequence>MQANKESLAPKKLRVRKRKLRAGRALICLTMLLFLVQSTAPEANAGFFDRVKDIYQLPDNFQDLQQEYLDTKQELQDQKDKLVEQAENLEQVLQSSKEAEERLNAQNRQLQEQNESLQERLKLMEQNAADKAARNRKIAVMIGTAVALILFYFVAGRLFRVIVWRRQKGRVR</sequence>
<dbReference type="Pfam" id="PF11932">
    <property type="entry name" value="DUF3450"/>
    <property type="match status" value="1"/>
</dbReference>
<keyword evidence="2" id="KW-0812">Transmembrane</keyword>
<keyword evidence="2" id="KW-1133">Transmembrane helix</keyword>
<reference evidence="3 4" key="1">
    <citation type="submission" date="2021-03" db="EMBL/GenBank/DDBJ databases">
        <title>Genomic Encyclopedia of Type Strains, Phase IV (KMG-IV): sequencing the most valuable type-strain genomes for metagenomic binning, comparative biology and taxonomic classification.</title>
        <authorList>
            <person name="Goeker M."/>
        </authorList>
    </citation>
    <scope>NUCLEOTIDE SEQUENCE [LARGE SCALE GENOMIC DNA]</scope>
    <source>
        <strain evidence="3 4">DSM 26048</strain>
    </source>
</reference>
<keyword evidence="4" id="KW-1185">Reference proteome</keyword>
<proteinExistence type="predicted"/>
<feature type="transmembrane region" description="Helical" evidence="2">
    <location>
        <begin position="138"/>
        <end position="163"/>
    </location>
</feature>
<comment type="caution">
    <text evidence="3">The sequence shown here is derived from an EMBL/GenBank/DDBJ whole genome shotgun (WGS) entry which is preliminary data.</text>
</comment>
<dbReference type="Gene3D" id="1.20.1170.10">
    <property type="match status" value="1"/>
</dbReference>
<name>A0ABS4ITH8_9BACL</name>
<evidence type="ECO:0000256" key="2">
    <source>
        <dbReference type="SAM" id="Phobius"/>
    </source>
</evidence>
<dbReference type="EMBL" id="JAGGLB010000006">
    <property type="protein sequence ID" value="MBP1990877.1"/>
    <property type="molecule type" value="Genomic_DNA"/>
</dbReference>
<feature type="coiled-coil region" evidence="1">
    <location>
        <begin position="61"/>
        <end position="134"/>
    </location>
</feature>
<keyword evidence="2" id="KW-0472">Membrane</keyword>
<dbReference type="RefSeq" id="WP_209971620.1">
    <property type="nucleotide sequence ID" value="NZ_JAGGLB010000006.1"/>
</dbReference>
<gene>
    <name evidence="3" type="ORF">J2Z66_002483</name>
</gene>
<dbReference type="InterPro" id="IPR016866">
    <property type="entry name" value="UCP028069"/>
</dbReference>